<dbReference type="GeneID" id="92043857"/>
<proteinExistence type="predicted"/>
<gene>
    <name evidence="1" type="ORF">PG997_006482</name>
</gene>
<protein>
    <submittedName>
        <fullName evidence="1">Uncharacterized protein</fullName>
    </submittedName>
</protein>
<comment type="caution">
    <text evidence="1">The sequence shown here is derived from an EMBL/GenBank/DDBJ whole genome shotgun (WGS) entry which is preliminary data.</text>
</comment>
<reference evidence="1 2" key="1">
    <citation type="submission" date="2023-01" db="EMBL/GenBank/DDBJ databases">
        <title>Analysis of 21 Apiospora genomes using comparative genomics revels a genus with tremendous synthesis potential of carbohydrate active enzymes and secondary metabolites.</title>
        <authorList>
            <person name="Sorensen T."/>
        </authorList>
    </citation>
    <scope>NUCLEOTIDE SEQUENCE [LARGE SCALE GENOMIC DNA]</scope>
    <source>
        <strain evidence="1 2">CBS 114990</strain>
    </source>
</reference>
<sequence>MEDLNSSSVATLSSTTLADDRSPSVRLFEFGRTLPKGDVQLLDGGDTTLLLEDAPLSSSIETTDPVGGDAEGKVPSTSCEVTSIFAKSKTSLRGNAPALLRYRKPSGPPDRIGTVLGVYRDQVPTSSLGEYAALCTAGVLSVADAIFLVGTRAELMVAACEPRTHVMPSVRSASPNRTIRDLECWLTKHCSS</sequence>
<dbReference type="EMBL" id="JAQQWN010000005">
    <property type="protein sequence ID" value="KAK8085211.1"/>
    <property type="molecule type" value="Genomic_DNA"/>
</dbReference>
<dbReference type="Gene3D" id="3.40.366.10">
    <property type="entry name" value="Malonyl-Coenzyme A Acyl Carrier Protein, domain 2"/>
    <property type="match status" value="1"/>
</dbReference>
<organism evidence="1 2">
    <name type="scientific">Apiospora hydei</name>
    <dbReference type="NCBI Taxonomy" id="1337664"/>
    <lineage>
        <taxon>Eukaryota</taxon>
        <taxon>Fungi</taxon>
        <taxon>Dikarya</taxon>
        <taxon>Ascomycota</taxon>
        <taxon>Pezizomycotina</taxon>
        <taxon>Sordariomycetes</taxon>
        <taxon>Xylariomycetidae</taxon>
        <taxon>Amphisphaeriales</taxon>
        <taxon>Apiosporaceae</taxon>
        <taxon>Apiospora</taxon>
    </lineage>
</organism>
<dbReference type="Proteomes" id="UP001433268">
    <property type="component" value="Unassembled WGS sequence"/>
</dbReference>
<dbReference type="InterPro" id="IPR001227">
    <property type="entry name" value="Ac_transferase_dom_sf"/>
</dbReference>
<evidence type="ECO:0000313" key="1">
    <source>
        <dbReference type="EMBL" id="KAK8085211.1"/>
    </source>
</evidence>
<evidence type="ECO:0000313" key="2">
    <source>
        <dbReference type="Proteomes" id="UP001433268"/>
    </source>
</evidence>
<accession>A0ABR1WNW0</accession>
<dbReference type="RefSeq" id="XP_066669720.1">
    <property type="nucleotide sequence ID" value="XM_066810797.1"/>
</dbReference>
<dbReference type="SUPFAM" id="SSF52151">
    <property type="entry name" value="FabD/lysophospholipase-like"/>
    <property type="match status" value="1"/>
</dbReference>
<keyword evidence="2" id="KW-1185">Reference proteome</keyword>
<name>A0ABR1WNW0_9PEZI</name>
<dbReference type="InterPro" id="IPR016035">
    <property type="entry name" value="Acyl_Trfase/lysoPLipase"/>
</dbReference>